<organism evidence="2 3">
    <name type="scientific">Streptomyces avermitilis</name>
    <dbReference type="NCBI Taxonomy" id="33903"/>
    <lineage>
        <taxon>Bacteria</taxon>
        <taxon>Bacillati</taxon>
        <taxon>Actinomycetota</taxon>
        <taxon>Actinomycetes</taxon>
        <taxon>Kitasatosporales</taxon>
        <taxon>Streptomycetaceae</taxon>
        <taxon>Streptomyces</taxon>
    </lineage>
</organism>
<feature type="compositionally biased region" description="Polar residues" evidence="1">
    <location>
        <begin position="80"/>
        <end position="94"/>
    </location>
</feature>
<evidence type="ECO:0000313" key="2">
    <source>
        <dbReference type="EMBL" id="GDY78701.1"/>
    </source>
</evidence>
<evidence type="ECO:0000256" key="1">
    <source>
        <dbReference type="SAM" id="MobiDB-lite"/>
    </source>
</evidence>
<name>A0A4D4N2G5_STRAX</name>
<dbReference type="AlphaFoldDB" id="A0A4D4N2G5"/>
<dbReference type="EMBL" id="BJHY01000001">
    <property type="protein sequence ID" value="GDY78701.1"/>
    <property type="molecule type" value="Genomic_DNA"/>
</dbReference>
<comment type="caution">
    <text evidence="2">The sequence shown here is derived from an EMBL/GenBank/DDBJ whole genome shotgun (WGS) entry which is preliminary data.</text>
</comment>
<reference evidence="2 3" key="1">
    <citation type="submission" date="2019-04" db="EMBL/GenBank/DDBJ databases">
        <title>Draft genome sequences of Streptomyces avermitilis ATCC 31267.</title>
        <authorList>
            <person name="Komaki H."/>
            <person name="Tamura T."/>
            <person name="Hosoyama A."/>
        </authorList>
    </citation>
    <scope>NUCLEOTIDE SEQUENCE [LARGE SCALE GENOMIC DNA]</scope>
    <source>
        <strain evidence="2 3">ATCC 31267</strain>
    </source>
</reference>
<gene>
    <name evidence="2" type="ORF">SAV31267_081860</name>
</gene>
<feature type="region of interest" description="Disordered" evidence="1">
    <location>
        <begin position="80"/>
        <end position="107"/>
    </location>
</feature>
<dbReference type="Proteomes" id="UP000299211">
    <property type="component" value="Unassembled WGS sequence"/>
</dbReference>
<accession>A0A4D4N2G5</accession>
<evidence type="ECO:0000313" key="3">
    <source>
        <dbReference type="Proteomes" id="UP000299211"/>
    </source>
</evidence>
<protein>
    <submittedName>
        <fullName evidence="2">Uncharacterized protein</fullName>
    </submittedName>
</protein>
<feature type="region of interest" description="Disordered" evidence="1">
    <location>
        <begin position="55"/>
        <end position="74"/>
    </location>
</feature>
<sequence length="107" mass="11347">MVKRACDGPRRPTMWMSVTRLAASAVSAAWGMSVGLSSLGPRARIRVTSTATFPTPITTADRAPRTKPSATESGWALYQDTNSVADQLPGSSSPGMPRWRSVAAPTQ</sequence>
<proteinExistence type="predicted"/>